<dbReference type="Pfam" id="PF01520">
    <property type="entry name" value="Amidase_3"/>
    <property type="match status" value="1"/>
</dbReference>
<evidence type="ECO:0000259" key="4">
    <source>
        <dbReference type="SMART" id="SM00646"/>
    </source>
</evidence>
<accession>A0A3M0BZE2</accession>
<evidence type="ECO:0000256" key="3">
    <source>
        <dbReference type="ARBA" id="ARBA00022801"/>
    </source>
</evidence>
<dbReference type="InterPro" id="IPR050695">
    <property type="entry name" value="N-acetylmuramoyl_amidase_3"/>
</dbReference>
<evidence type="ECO:0000256" key="2">
    <source>
        <dbReference type="ARBA" id="ARBA00011901"/>
    </source>
</evidence>
<gene>
    <name evidence="5" type="ORF">CLV39_1063</name>
</gene>
<name>A0A3M0BZE2_9AQUI</name>
<dbReference type="AlphaFoldDB" id="A0A3M0BZE2"/>
<dbReference type="Gene3D" id="3.40.630.40">
    <property type="entry name" value="Zn-dependent exopeptidases"/>
    <property type="match status" value="1"/>
</dbReference>
<protein>
    <recommendedName>
        <fullName evidence="2">N-acetylmuramoyl-L-alanine amidase</fullName>
        <ecNumber evidence="2">3.5.1.28</ecNumber>
    </recommendedName>
</protein>
<dbReference type="CDD" id="cd02696">
    <property type="entry name" value="MurNAc-LAA"/>
    <property type="match status" value="1"/>
</dbReference>
<dbReference type="Proteomes" id="UP000280842">
    <property type="component" value="Unassembled WGS sequence"/>
</dbReference>
<keyword evidence="6" id="KW-1185">Reference proteome</keyword>
<dbReference type="PANTHER" id="PTHR30404:SF0">
    <property type="entry name" value="N-ACETYLMURAMOYL-L-ALANINE AMIDASE AMIC"/>
    <property type="match status" value="1"/>
</dbReference>
<evidence type="ECO:0000313" key="6">
    <source>
        <dbReference type="Proteomes" id="UP000280842"/>
    </source>
</evidence>
<comment type="caution">
    <text evidence="5">The sequence shown here is derived from an EMBL/GenBank/DDBJ whole genome shotgun (WGS) entry which is preliminary data.</text>
</comment>
<reference evidence="5 6" key="1">
    <citation type="submission" date="2018-10" db="EMBL/GenBank/DDBJ databases">
        <title>Genomic Encyclopedia of Archaeal and Bacterial Type Strains, Phase II (KMG-II): from individual species to whole genera.</title>
        <authorList>
            <person name="Goeker M."/>
        </authorList>
    </citation>
    <scope>NUCLEOTIDE SEQUENCE [LARGE SCALE GENOMIC DNA]</scope>
    <source>
        <strain evidence="5 6">VM1</strain>
    </source>
</reference>
<dbReference type="GO" id="GO:0030288">
    <property type="term" value="C:outer membrane-bounded periplasmic space"/>
    <property type="evidence" value="ECO:0007669"/>
    <property type="project" value="TreeGrafter"/>
</dbReference>
<dbReference type="RefSeq" id="WP_245960318.1">
    <property type="nucleotide sequence ID" value="NZ_REFO01000012.1"/>
</dbReference>
<dbReference type="InterPro" id="IPR002508">
    <property type="entry name" value="MurNAc-LAA_cat"/>
</dbReference>
<comment type="catalytic activity">
    <reaction evidence="1">
        <text>Hydrolyzes the link between N-acetylmuramoyl residues and L-amino acid residues in certain cell-wall glycopeptides.</text>
        <dbReference type="EC" id="3.5.1.28"/>
    </reaction>
</comment>
<evidence type="ECO:0000256" key="1">
    <source>
        <dbReference type="ARBA" id="ARBA00001561"/>
    </source>
</evidence>
<dbReference type="GO" id="GO:0008745">
    <property type="term" value="F:N-acetylmuramoyl-L-alanine amidase activity"/>
    <property type="evidence" value="ECO:0007669"/>
    <property type="project" value="UniProtKB-EC"/>
</dbReference>
<dbReference type="GO" id="GO:0009253">
    <property type="term" value="P:peptidoglycan catabolic process"/>
    <property type="evidence" value="ECO:0007669"/>
    <property type="project" value="InterPro"/>
</dbReference>
<keyword evidence="3" id="KW-0378">Hydrolase</keyword>
<dbReference type="EC" id="3.5.1.28" evidence="2"/>
<dbReference type="SUPFAM" id="SSF53187">
    <property type="entry name" value="Zn-dependent exopeptidases"/>
    <property type="match status" value="1"/>
</dbReference>
<feature type="domain" description="MurNAc-LAA" evidence="4">
    <location>
        <begin position="246"/>
        <end position="397"/>
    </location>
</feature>
<dbReference type="EMBL" id="REFO01000012">
    <property type="protein sequence ID" value="RMA96052.1"/>
    <property type="molecule type" value="Genomic_DNA"/>
</dbReference>
<dbReference type="SMART" id="SM00646">
    <property type="entry name" value="Ami_3"/>
    <property type="match status" value="1"/>
</dbReference>
<organism evidence="5 6">
    <name type="scientific">Hydrogenothermus marinus</name>
    <dbReference type="NCBI Taxonomy" id="133270"/>
    <lineage>
        <taxon>Bacteria</taxon>
        <taxon>Pseudomonadati</taxon>
        <taxon>Aquificota</taxon>
        <taxon>Aquificia</taxon>
        <taxon>Aquificales</taxon>
        <taxon>Hydrogenothermaceae</taxon>
        <taxon>Hydrogenothermus</taxon>
    </lineage>
</organism>
<evidence type="ECO:0000313" key="5">
    <source>
        <dbReference type="EMBL" id="RMA96052.1"/>
    </source>
</evidence>
<proteinExistence type="predicted"/>
<sequence>MKTFKFLIIFQLLIFNLSVAGYLKAYNTENGYKVVINAYKIQKIPFFDENYLVFKIKDKNFKLKYIKPNKKYVKDISIIKSKDGLKLVIQKTKRYFKLKKYKNGISIIFFEKKHKNLLKKTKYSKKISDYERLNRLITKIITGEKEDITDKPQIIIQPKLIKRKQDPLYDVVIKELNKEQIIKPIVIVIDPGHGGKDPGAIANGVKEKDITLKLAKILKRYLEKDKVYKVYLTRNTDRYVGLYERTLFAIKKHADIFISIHCNTNPNPKINGTYIYTLSLKGAKSKLARLVEKRENKAVIKLVKVSKNTYVNNVVAELAINTTMTEGRNFAYILKNQLKKITKVRDIDSANFAVLKTPGIPSVLIETAFLTNKEDIKKLKNERFLKRFAKEIYNAIDEYFFNYHNLVLK</sequence>
<dbReference type="PANTHER" id="PTHR30404">
    <property type="entry name" value="N-ACETYLMURAMOYL-L-ALANINE AMIDASE"/>
    <property type="match status" value="1"/>
</dbReference>